<dbReference type="InterPro" id="IPR000909">
    <property type="entry name" value="PLipase_C_PInositol-sp_X_dom"/>
</dbReference>
<dbReference type="InterPro" id="IPR001192">
    <property type="entry name" value="PI-PLC_fam"/>
</dbReference>
<dbReference type="AlphaFoldDB" id="A0A0K9PCI3"/>
<evidence type="ECO:0000259" key="6">
    <source>
        <dbReference type="PROSITE" id="PS50008"/>
    </source>
</evidence>
<protein>
    <recommendedName>
        <fullName evidence="4">Phosphoinositide phospholipase C</fullName>
        <ecNumber evidence="4">3.1.4.11</ecNumber>
    </recommendedName>
</protein>
<dbReference type="InterPro" id="IPR000008">
    <property type="entry name" value="C2_dom"/>
</dbReference>
<sequence>MDSLSDVNESFSALGAIDDLHSFLVDQQGHTEEEAREIIERIISPNGLSLEHFQNYLFDVELNPPIRPSEVRDDMHAPLSHYYVFTGHNSYLTGNQLTSNSGVDPIIKALQRGVRVIELDIWANSSDDDIDVYHGSTITSHVKLKDCLEAIKEHAFSVSPYPVVLNLENHLTPDLQAKTAQMIEETFGESLFYPNCNSMDEFPSPQSLMNRIIVSAEHREEGTEEESGKYNQVITIKDGKPKDGLLKEALIDKNPDICDEGVGQLNISESLLEEASELYAPDMVRFSQKNIIRVYPKGLRIGSSNYDPFPGWVNGAQMVAFNMQGDSKFLWLMHGFFLANGGSGYVKKPDYLVSDPLYHLQENIIRPIKMTLKVKIYLGDGWKDDFKKNHFDSFSPPDFYIEVGIAGAPSDEIIFNTKHVRNSWNPIWDEEFSFPLIVPELAILSFIVLDSGVGRDDFGGQICFPVLELKPGIRAVQLSDRQGNKYKSVKILTKFEFS</sequence>
<evidence type="ECO:0000259" key="5">
    <source>
        <dbReference type="PROSITE" id="PS50004"/>
    </source>
</evidence>
<evidence type="ECO:0000313" key="7">
    <source>
        <dbReference type="EMBL" id="KMZ66674.1"/>
    </source>
</evidence>
<dbReference type="SUPFAM" id="SSF51695">
    <property type="entry name" value="PLC-like phosphodiesterases"/>
    <property type="match status" value="1"/>
</dbReference>
<dbReference type="SMART" id="SM00149">
    <property type="entry name" value="PLCYc"/>
    <property type="match status" value="1"/>
</dbReference>
<dbReference type="OrthoDB" id="269822at2759"/>
<dbReference type="Gene3D" id="2.60.40.150">
    <property type="entry name" value="C2 domain"/>
    <property type="match status" value="1"/>
</dbReference>
<dbReference type="PROSITE" id="PS50008">
    <property type="entry name" value="PIPLC_Y_DOMAIN"/>
    <property type="match status" value="1"/>
</dbReference>
<dbReference type="InterPro" id="IPR017946">
    <property type="entry name" value="PLC-like_Pdiesterase_TIM-brl"/>
</dbReference>
<keyword evidence="8" id="KW-1185">Reference proteome</keyword>
<evidence type="ECO:0000256" key="1">
    <source>
        <dbReference type="ARBA" id="ARBA00001195"/>
    </source>
</evidence>
<dbReference type="SUPFAM" id="SSF49562">
    <property type="entry name" value="C2 domain (Calcium/lipid-binding domain, CaLB)"/>
    <property type="match status" value="1"/>
</dbReference>
<dbReference type="PANTHER" id="PTHR10336">
    <property type="entry name" value="PHOSPHOINOSITIDE-SPECIFIC PHOSPHOLIPASE C FAMILY PROTEIN"/>
    <property type="match status" value="1"/>
</dbReference>
<dbReference type="STRING" id="29655.A0A0K9PCI3"/>
<dbReference type="OMA" id="RIEACEY"/>
<keyword evidence="4" id="KW-0378">Hydrolase</keyword>
<reference evidence="8" key="1">
    <citation type="journal article" date="2016" name="Nature">
        <title>The genome of the seagrass Zostera marina reveals angiosperm adaptation to the sea.</title>
        <authorList>
            <person name="Olsen J.L."/>
            <person name="Rouze P."/>
            <person name="Verhelst B."/>
            <person name="Lin Y.-C."/>
            <person name="Bayer T."/>
            <person name="Collen J."/>
            <person name="Dattolo E."/>
            <person name="De Paoli E."/>
            <person name="Dittami S."/>
            <person name="Maumus F."/>
            <person name="Michel G."/>
            <person name="Kersting A."/>
            <person name="Lauritano C."/>
            <person name="Lohaus R."/>
            <person name="Toepel M."/>
            <person name="Tonon T."/>
            <person name="Vanneste K."/>
            <person name="Amirebrahimi M."/>
            <person name="Brakel J."/>
            <person name="Bostroem C."/>
            <person name="Chovatia M."/>
            <person name="Grimwood J."/>
            <person name="Jenkins J.W."/>
            <person name="Jueterbock A."/>
            <person name="Mraz A."/>
            <person name="Stam W.T."/>
            <person name="Tice H."/>
            <person name="Bornberg-Bauer E."/>
            <person name="Green P.J."/>
            <person name="Pearson G.A."/>
            <person name="Procaccini G."/>
            <person name="Duarte C.M."/>
            <person name="Schmutz J."/>
            <person name="Reusch T.B.H."/>
            <person name="Van de Peer Y."/>
        </authorList>
    </citation>
    <scope>NUCLEOTIDE SEQUENCE [LARGE SCALE GENOMIC DNA]</scope>
    <source>
        <strain evidence="8">cv. Finnish</strain>
    </source>
</reference>
<proteinExistence type="predicted"/>
<feature type="domain" description="C2" evidence="5">
    <location>
        <begin position="352"/>
        <end position="480"/>
    </location>
</feature>
<dbReference type="EMBL" id="LFYR01000958">
    <property type="protein sequence ID" value="KMZ66674.1"/>
    <property type="molecule type" value="Genomic_DNA"/>
</dbReference>
<comment type="catalytic activity">
    <reaction evidence="1 4">
        <text>a 1,2-diacyl-sn-glycero-3-phospho-(1D-myo-inositol-4,5-bisphosphate) + H2O = 1D-myo-inositol 1,4,5-trisphosphate + a 1,2-diacyl-sn-glycerol + H(+)</text>
        <dbReference type="Rhea" id="RHEA:33179"/>
        <dbReference type="ChEBI" id="CHEBI:15377"/>
        <dbReference type="ChEBI" id="CHEBI:15378"/>
        <dbReference type="ChEBI" id="CHEBI:17815"/>
        <dbReference type="ChEBI" id="CHEBI:58456"/>
        <dbReference type="ChEBI" id="CHEBI:203600"/>
        <dbReference type="EC" id="3.1.4.11"/>
    </reaction>
</comment>
<keyword evidence="4" id="KW-0442">Lipid degradation</keyword>
<dbReference type="PANTHER" id="PTHR10336:SF204">
    <property type="entry name" value="PHOSPHOINOSITIDE PHOSPHOLIPASE C 4-RELATED"/>
    <property type="match status" value="1"/>
</dbReference>
<dbReference type="CDD" id="cd00275">
    <property type="entry name" value="C2_PLC_like"/>
    <property type="match status" value="1"/>
</dbReference>
<dbReference type="GO" id="GO:0048015">
    <property type="term" value="P:phosphatidylinositol-mediated signaling"/>
    <property type="evidence" value="ECO:0000318"/>
    <property type="project" value="GO_Central"/>
</dbReference>
<dbReference type="PROSITE" id="PS50004">
    <property type="entry name" value="C2"/>
    <property type="match status" value="1"/>
</dbReference>
<evidence type="ECO:0000313" key="8">
    <source>
        <dbReference type="Proteomes" id="UP000036987"/>
    </source>
</evidence>
<dbReference type="SMART" id="SM00148">
    <property type="entry name" value="PLCXc"/>
    <property type="match status" value="1"/>
</dbReference>
<comment type="caution">
    <text evidence="7">The sequence shown here is derived from an EMBL/GenBank/DDBJ whole genome shotgun (WGS) entry which is preliminary data.</text>
</comment>
<dbReference type="PROSITE" id="PS50007">
    <property type="entry name" value="PIPLC_X_DOMAIN"/>
    <property type="match status" value="1"/>
</dbReference>
<dbReference type="Pfam" id="PF00168">
    <property type="entry name" value="C2"/>
    <property type="match status" value="1"/>
</dbReference>
<dbReference type="SMART" id="SM00239">
    <property type="entry name" value="C2"/>
    <property type="match status" value="1"/>
</dbReference>
<dbReference type="Pfam" id="PF00388">
    <property type="entry name" value="PI-PLC-X"/>
    <property type="match status" value="1"/>
</dbReference>
<dbReference type="GO" id="GO:0016042">
    <property type="term" value="P:lipid catabolic process"/>
    <property type="evidence" value="ECO:0007669"/>
    <property type="project" value="UniProtKB-KW"/>
</dbReference>
<dbReference type="PRINTS" id="PR00390">
    <property type="entry name" value="PHPHLIPASEC"/>
</dbReference>
<dbReference type="Pfam" id="PF00387">
    <property type="entry name" value="PI-PLC-Y"/>
    <property type="match status" value="1"/>
</dbReference>
<gene>
    <name evidence="7" type="ORF">ZOSMA_28G00300</name>
</gene>
<dbReference type="GO" id="GO:0004435">
    <property type="term" value="F:phosphatidylinositol-4,5-bisphosphate phospholipase C activity"/>
    <property type="evidence" value="ECO:0000318"/>
    <property type="project" value="GO_Central"/>
</dbReference>
<comment type="subcellular location">
    <subcellularLocation>
        <location evidence="2">Cell membrane</location>
        <topology evidence="2">Peripheral membrane protein</topology>
    </subcellularLocation>
</comment>
<dbReference type="GO" id="GO:0005886">
    <property type="term" value="C:plasma membrane"/>
    <property type="evidence" value="ECO:0000318"/>
    <property type="project" value="GO_Central"/>
</dbReference>
<evidence type="ECO:0000256" key="2">
    <source>
        <dbReference type="ARBA" id="ARBA00004202"/>
    </source>
</evidence>
<evidence type="ECO:0000256" key="4">
    <source>
        <dbReference type="RuleBase" id="RU361133"/>
    </source>
</evidence>
<evidence type="ECO:0000256" key="3">
    <source>
        <dbReference type="ARBA" id="ARBA00023224"/>
    </source>
</evidence>
<dbReference type="Proteomes" id="UP000036987">
    <property type="component" value="Unassembled WGS sequence"/>
</dbReference>
<feature type="domain" description="PI-PLC Y-box" evidence="6">
    <location>
        <begin position="268"/>
        <end position="352"/>
    </location>
</feature>
<dbReference type="GO" id="GO:0051209">
    <property type="term" value="P:release of sequestered calcium ion into cytosol"/>
    <property type="evidence" value="ECO:0000318"/>
    <property type="project" value="GO_Central"/>
</dbReference>
<accession>A0A0K9PCI3</accession>
<dbReference type="Gene3D" id="3.20.20.190">
    <property type="entry name" value="Phosphatidylinositol (PI) phosphodiesterase"/>
    <property type="match status" value="1"/>
</dbReference>
<dbReference type="EC" id="3.1.4.11" evidence="4"/>
<keyword evidence="4" id="KW-0443">Lipid metabolism</keyword>
<dbReference type="InterPro" id="IPR035892">
    <property type="entry name" value="C2_domain_sf"/>
</dbReference>
<name>A0A0K9PCI3_ZOSMR</name>
<dbReference type="InterPro" id="IPR001711">
    <property type="entry name" value="PLipase_C_Pinositol-sp_Y"/>
</dbReference>
<organism evidence="7 8">
    <name type="scientific">Zostera marina</name>
    <name type="common">Eelgrass</name>
    <dbReference type="NCBI Taxonomy" id="29655"/>
    <lineage>
        <taxon>Eukaryota</taxon>
        <taxon>Viridiplantae</taxon>
        <taxon>Streptophyta</taxon>
        <taxon>Embryophyta</taxon>
        <taxon>Tracheophyta</taxon>
        <taxon>Spermatophyta</taxon>
        <taxon>Magnoliopsida</taxon>
        <taxon>Liliopsida</taxon>
        <taxon>Zosteraceae</taxon>
        <taxon>Zostera</taxon>
    </lineage>
</organism>
<keyword evidence="3" id="KW-0807">Transducer</keyword>